<keyword evidence="3" id="KW-1185">Reference proteome</keyword>
<evidence type="ECO:0000313" key="3">
    <source>
        <dbReference type="Proteomes" id="UP001085076"/>
    </source>
</evidence>
<dbReference type="EMBL" id="JAGGNH010000071">
    <property type="protein sequence ID" value="KAJ0960546.1"/>
    <property type="molecule type" value="Genomic_DNA"/>
</dbReference>
<proteinExistence type="predicted"/>
<evidence type="ECO:0000256" key="1">
    <source>
        <dbReference type="SAM" id="Phobius"/>
    </source>
</evidence>
<dbReference type="Pfam" id="PF07343">
    <property type="entry name" value="DUF1475"/>
    <property type="match status" value="1"/>
</dbReference>
<gene>
    <name evidence="2" type="ORF">J5N97_001585</name>
</gene>
<feature type="transmembrane region" description="Helical" evidence="1">
    <location>
        <begin position="42"/>
        <end position="64"/>
    </location>
</feature>
<keyword evidence="1" id="KW-0812">Transmembrane</keyword>
<feature type="transmembrane region" description="Helical" evidence="1">
    <location>
        <begin position="191"/>
        <end position="214"/>
    </location>
</feature>
<dbReference type="AlphaFoldDB" id="A0A9D5BTS2"/>
<organism evidence="2 3">
    <name type="scientific">Dioscorea zingiberensis</name>
    <dbReference type="NCBI Taxonomy" id="325984"/>
    <lineage>
        <taxon>Eukaryota</taxon>
        <taxon>Viridiplantae</taxon>
        <taxon>Streptophyta</taxon>
        <taxon>Embryophyta</taxon>
        <taxon>Tracheophyta</taxon>
        <taxon>Spermatophyta</taxon>
        <taxon>Magnoliopsida</taxon>
        <taxon>Liliopsida</taxon>
        <taxon>Dioscoreales</taxon>
        <taxon>Dioscoreaceae</taxon>
        <taxon>Dioscorea</taxon>
    </lineage>
</organism>
<name>A0A9D5BTS2_9LILI</name>
<sequence length="242" mass="27138">MAGCSSLMAYKTMFSVLGCLMVVTLVYTIFTDGSPFRRELLTPWMVATLVDFYVNVVAISAWVVYKESTWISAVLWIIFLVCFGSITTCAYIVKKLGEISSHDPVQNLVRQIFLRIGSEGKIKDSSIVFLKILFSMLGLLVFGIVTYTLITDGSPFRMELLTPWMTATLIDFYINVVAISVWVIHKESSWISAVIWIVFLICFGSITTCVYIVLQLFHLSCQDQNTVFYSSIIGTKQGSSTS</sequence>
<accession>A0A9D5BTS2</accession>
<comment type="caution">
    <text evidence="2">The sequence shown here is derived from an EMBL/GenBank/DDBJ whole genome shotgun (WGS) entry which is preliminary data.</text>
</comment>
<dbReference type="PANTHER" id="PTHR36318">
    <property type="entry name" value="OS06G0581300 PROTEIN"/>
    <property type="match status" value="1"/>
</dbReference>
<feature type="transmembrane region" description="Helical" evidence="1">
    <location>
        <begin position="12"/>
        <end position="30"/>
    </location>
</feature>
<evidence type="ECO:0000313" key="2">
    <source>
        <dbReference type="EMBL" id="KAJ0960546.1"/>
    </source>
</evidence>
<evidence type="ECO:0008006" key="4">
    <source>
        <dbReference type="Google" id="ProtNLM"/>
    </source>
</evidence>
<feature type="transmembrane region" description="Helical" evidence="1">
    <location>
        <begin position="162"/>
        <end position="184"/>
    </location>
</feature>
<protein>
    <recommendedName>
        <fullName evidence="4">Transmembrane protein</fullName>
    </recommendedName>
</protein>
<dbReference type="Proteomes" id="UP001085076">
    <property type="component" value="Unassembled WGS sequence"/>
</dbReference>
<feature type="transmembrane region" description="Helical" evidence="1">
    <location>
        <begin position="70"/>
        <end position="93"/>
    </location>
</feature>
<feature type="transmembrane region" description="Helical" evidence="1">
    <location>
        <begin position="128"/>
        <end position="150"/>
    </location>
</feature>
<keyword evidence="1" id="KW-0472">Membrane</keyword>
<keyword evidence="1" id="KW-1133">Transmembrane helix</keyword>
<dbReference type="OrthoDB" id="611851at2759"/>
<dbReference type="PANTHER" id="PTHR36318:SF3">
    <property type="entry name" value="OS06G0581300 PROTEIN"/>
    <property type="match status" value="1"/>
</dbReference>
<dbReference type="InterPro" id="IPR009943">
    <property type="entry name" value="DUF1475"/>
</dbReference>
<reference evidence="2 3" key="1">
    <citation type="journal article" date="2022" name="Hortic Res">
        <title>The genome of Dioscorea zingiberensis sheds light on the biosynthesis, origin and evolution of the medicinally important diosgenin saponins.</title>
        <authorList>
            <person name="Li Y."/>
            <person name="Tan C."/>
            <person name="Li Z."/>
            <person name="Guo J."/>
            <person name="Li S."/>
            <person name="Chen X."/>
            <person name="Wang C."/>
            <person name="Dai X."/>
            <person name="Yang H."/>
            <person name="Song W."/>
            <person name="Hou L."/>
            <person name="Xu J."/>
            <person name="Tong Z."/>
            <person name="Xu A."/>
            <person name="Yuan X."/>
            <person name="Wang W."/>
            <person name="Yang Q."/>
            <person name="Chen L."/>
            <person name="Sun Z."/>
            <person name="Wang K."/>
            <person name="Pan B."/>
            <person name="Chen J."/>
            <person name="Bao Y."/>
            <person name="Liu F."/>
            <person name="Qi X."/>
            <person name="Gang D.R."/>
            <person name="Wen J."/>
            <person name="Li J."/>
        </authorList>
    </citation>
    <scope>NUCLEOTIDE SEQUENCE [LARGE SCALE GENOMIC DNA]</scope>
    <source>
        <strain evidence="2">Dzin_1.0</strain>
    </source>
</reference>